<dbReference type="Gene3D" id="6.10.140.2220">
    <property type="match status" value="1"/>
</dbReference>
<dbReference type="Ensembl" id="ENSEBUT00000002431.1">
    <property type="protein sequence ID" value="ENSEBUP00000002085.1"/>
    <property type="gene ID" value="ENSEBUG00000001585.1"/>
</dbReference>
<dbReference type="InterPro" id="IPR046341">
    <property type="entry name" value="SET_dom_sf"/>
</dbReference>
<feature type="region of interest" description="Disordered" evidence="4">
    <location>
        <begin position="370"/>
        <end position="396"/>
    </location>
</feature>
<keyword evidence="2" id="KW-0808">Transferase</keyword>
<dbReference type="SUPFAM" id="SSF82199">
    <property type="entry name" value="SET domain"/>
    <property type="match status" value="1"/>
</dbReference>
<evidence type="ECO:0000256" key="2">
    <source>
        <dbReference type="ARBA" id="ARBA00022679"/>
    </source>
</evidence>
<evidence type="ECO:0000313" key="7">
    <source>
        <dbReference type="Proteomes" id="UP000694388"/>
    </source>
</evidence>
<name>A0A8C4N6D8_EPTBU</name>
<evidence type="ECO:0000256" key="4">
    <source>
        <dbReference type="SAM" id="MobiDB-lite"/>
    </source>
</evidence>
<dbReference type="GO" id="GO:0045814">
    <property type="term" value="P:negative regulation of gene expression, epigenetic"/>
    <property type="evidence" value="ECO:0007669"/>
    <property type="project" value="TreeGrafter"/>
</dbReference>
<accession>A0A8C4N6D8</accession>
<dbReference type="GO" id="GO:0032259">
    <property type="term" value="P:methylation"/>
    <property type="evidence" value="ECO:0007669"/>
    <property type="project" value="UniProtKB-KW"/>
</dbReference>
<dbReference type="PANTHER" id="PTHR46402">
    <property type="entry name" value="SET AND MYND DOMAIN-CONTAINING PROTEIN 5"/>
    <property type="match status" value="1"/>
</dbReference>
<proteinExistence type="predicted"/>
<dbReference type="InterPro" id="IPR001214">
    <property type="entry name" value="SET_dom"/>
</dbReference>
<organism evidence="6 7">
    <name type="scientific">Eptatretus burgeri</name>
    <name type="common">Inshore hagfish</name>
    <dbReference type="NCBI Taxonomy" id="7764"/>
    <lineage>
        <taxon>Eukaryota</taxon>
        <taxon>Metazoa</taxon>
        <taxon>Chordata</taxon>
        <taxon>Craniata</taxon>
        <taxon>Vertebrata</taxon>
        <taxon>Cyclostomata</taxon>
        <taxon>Myxini</taxon>
        <taxon>Myxiniformes</taxon>
        <taxon>Myxinidae</taxon>
        <taxon>Eptatretinae</taxon>
        <taxon>Eptatretus</taxon>
    </lineage>
</organism>
<evidence type="ECO:0000256" key="1">
    <source>
        <dbReference type="ARBA" id="ARBA00022603"/>
    </source>
</evidence>
<keyword evidence="3" id="KW-0949">S-adenosyl-L-methionine</keyword>
<dbReference type="GO" id="GO:0060215">
    <property type="term" value="P:primitive hemopoiesis"/>
    <property type="evidence" value="ECO:0007669"/>
    <property type="project" value="Ensembl"/>
</dbReference>
<dbReference type="AlphaFoldDB" id="A0A8C4N6D8"/>
<dbReference type="OMA" id="LMAMYQQ"/>
<keyword evidence="1" id="KW-0489">Methyltransferase</keyword>
<dbReference type="GO" id="GO:0042799">
    <property type="term" value="F:histone H4K20 methyltransferase activity"/>
    <property type="evidence" value="ECO:0007669"/>
    <property type="project" value="TreeGrafter"/>
</dbReference>
<dbReference type="GeneTree" id="ENSGT00510000047420"/>
<dbReference type="Pfam" id="PF00856">
    <property type="entry name" value="SET"/>
    <property type="match status" value="1"/>
</dbReference>
<dbReference type="Gene3D" id="2.170.270.10">
    <property type="entry name" value="SET domain"/>
    <property type="match status" value="2"/>
</dbReference>
<dbReference type="Proteomes" id="UP000694388">
    <property type="component" value="Unplaced"/>
</dbReference>
<evidence type="ECO:0000259" key="5">
    <source>
        <dbReference type="Pfam" id="PF00856"/>
    </source>
</evidence>
<protein>
    <submittedName>
        <fullName evidence="6">SMYD family member 5</fullName>
    </submittedName>
</protein>
<dbReference type="PANTHER" id="PTHR46402:SF2">
    <property type="entry name" value="HISTONE-LYSINE N-TRIMETHYLTRANSFERASE SMYD5"/>
    <property type="match status" value="1"/>
</dbReference>
<evidence type="ECO:0000256" key="3">
    <source>
        <dbReference type="ARBA" id="ARBA00022691"/>
    </source>
</evidence>
<dbReference type="GO" id="GO:0060216">
    <property type="term" value="P:definitive hemopoiesis"/>
    <property type="evidence" value="ECO:0007669"/>
    <property type="project" value="Ensembl"/>
</dbReference>
<feature type="domain" description="SET" evidence="5">
    <location>
        <begin position="27"/>
        <end position="339"/>
    </location>
</feature>
<reference evidence="6" key="2">
    <citation type="submission" date="2025-09" db="UniProtKB">
        <authorList>
            <consortium name="Ensembl"/>
        </authorList>
    </citation>
    <scope>IDENTIFICATION</scope>
</reference>
<keyword evidence="7" id="KW-1185">Reference proteome</keyword>
<sequence length="396" mass="44377">CASTLSDLRCRCVDPETREHFGHYGSGKGLFAKKALNKDDLIFAERPVVCAQFSWNALYKYRACHHCLRPLETAQENAQRLMNIASDEGLTHRVENVELPHANLCGTRPHEHDICPDCQTEFCSTECRQAAEMQYHRVLCLGASRNDPASPLVRLEEAWRNMHYPPESSSIMLLAKIIATIKQAKDKDVWLSLLSQFCSRTMNKEQEIAHKLLGDTFQANLELLRKLILEVLYEEAVGKWFTPEGFRSLFALIGTNGQGIGTSALGAWGRACDECVLPTSERANLDKFIVQLYDSLQQPFPRSLMDASNHSCVPNAEVCFPHCSSTLHIVATEEISPGEVGSKHQQWKIITENYLFECACLKCLAQEGDPDITSDEDEEEVEECETIGISSPLPTA</sequence>
<dbReference type="Gene3D" id="1.10.220.160">
    <property type="match status" value="1"/>
</dbReference>
<feature type="compositionally biased region" description="Acidic residues" evidence="4">
    <location>
        <begin position="370"/>
        <end position="385"/>
    </location>
</feature>
<reference evidence="6" key="1">
    <citation type="submission" date="2025-08" db="UniProtKB">
        <authorList>
            <consortium name="Ensembl"/>
        </authorList>
    </citation>
    <scope>IDENTIFICATION</scope>
</reference>
<evidence type="ECO:0000313" key="6">
    <source>
        <dbReference type="Ensembl" id="ENSEBUP00000002085.1"/>
    </source>
</evidence>
<dbReference type="GO" id="GO:0045638">
    <property type="term" value="P:negative regulation of myeloid cell differentiation"/>
    <property type="evidence" value="ECO:0007669"/>
    <property type="project" value="Ensembl"/>
</dbReference>